<dbReference type="AlphaFoldDB" id="A0A016S1M7"/>
<evidence type="ECO:0000313" key="1">
    <source>
        <dbReference type="EMBL" id="EYB84411.1"/>
    </source>
</evidence>
<organism evidence="1 2">
    <name type="scientific">Ancylostoma ceylanicum</name>
    <dbReference type="NCBI Taxonomy" id="53326"/>
    <lineage>
        <taxon>Eukaryota</taxon>
        <taxon>Metazoa</taxon>
        <taxon>Ecdysozoa</taxon>
        <taxon>Nematoda</taxon>
        <taxon>Chromadorea</taxon>
        <taxon>Rhabditida</taxon>
        <taxon>Rhabditina</taxon>
        <taxon>Rhabditomorpha</taxon>
        <taxon>Strongyloidea</taxon>
        <taxon>Ancylostomatidae</taxon>
        <taxon>Ancylostomatinae</taxon>
        <taxon>Ancylostoma</taxon>
    </lineage>
</organism>
<dbReference type="EMBL" id="JARK01001653">
    <property type="protein sequence ID" value="EYB84411.1"/>
    <property type="molecule type" value="Genomic_DNA"/>
</dbReference>
<comment type="caution">
    <text evidence="1">The sequence shown here is derived from an EMBL/GenBank/DDBJ whole genome shotgun (WGS) entry which is preliminary data.</text>
</comment>
<dbReference type="Proteomes" id="UP000024635">
    <property type="component" value="Unassembled WGS sequence"/>
</dbReference>
<reference evidence="2" key="1">
    <citation type="journal article" date="2015" name="Nat. Genet.">
        <title>The genome and transcriptome of the zoonotic hookworm Ancylostoma ceylanicum identify infection-specific gene families.</title>
        <authorList>
            <person name="Schwarz E.M."/>
            <person name="Hu Y."/>
            <person name="Antoshechkin I."/>
            <person name="Miller M.M."/>
            <person name="Sternberg P.W."/>
            <person name="Aroian R.V."/>
        </authorList>
    </citation>
    <scope>NUCLEOTIDE SEQUENCE</scope>
    <source>
        <strain evidence="2">HY135</strain>
    </source>
</reference>
<name>A0A016S1M7_9BILA</name>
<evidence type="ECO:0000313" key="2">
    <source>
        <dbReference type="Proteomes" id="UP000024635"/>
    </source>
</evidence>
<dbReference type="OrthoDB" id="5850751at2759"/>
<keyword evidence="2" id="KW-1185">Reference proteome</keyword>
<sequence>MWKRPLWKSGAQKNQGLVHWQHSKRQVTIEVDPISALLNVFNGTGYDGGLGEFKTWEEQCDSLRRCEQGPIQQFAWVEVREVPDIGGRGVYAKVPIPHGSILPDYRGSTLVAYSLKYEVHVGSAPVTNVVMAYELTYKGVVVLGRRTAIFTPIYSSTFINT</sequence>
<protein>
    <submittedName>
        <fullName evidence="1">Uncharacterized protein</fullName>
    </submittedName>
</protein>
<proteinExistence type="predicted"/>
<accession>A0A016S1M7</accession>
<gene>
    <name evidence="1" type="primary">Acey_s0317.g2327</name>
    <name evidence="1" type="ORF">Y032_0317g2327</name>
</gene>